<dbReference type="SMART" id="SM01040">
    <property type="entry name" value="Bro-N"/>
    <property type="match status" value="1"/>
</dbReference>
<gene>
    <name evidence="2" type="ORF">RHP51_04745</name>
</gene>
<evidence type="ECO:0000313" key="3">
    <source>
        <dbReference type="Proteomes" id="UP001302806"/>
    </source>
</evidence>
<name>A0ABY9XVX7_9FLAO</name>
<dbReference type="InterPro" id="IPR005039">
    <property type="entry name" value="Ant_C"/>
</dbReference>
<dbReference type="InterPro" id="IPR003497">
    <property type="entry name" value="BRO_N_domain"/>
</dbReference>
<organism evidence="2 3">
    <name type="scientific">Thalassobellus suaedae</name>
    <dbReference type="NCBI Taxonomy" id="3074124"/>
    <lineage>
        <taxon>Bacteria</taxon>
        <taxon>Pseudomonadati</taxon>
        <taxon>Bacteroidota</taxon>
        <taxon>Flavobacteriia</taxon>
        <taxon>Flavobacteriales</taxon>
        <taxon>Flavobacteriaceae</taxon>
        <taxon>Thalassobellus</taxon>
    </lineage>
</organism>
<dbReference type="Proteomes" id="UP001302806">
    <property type="component" value="Chromosome"/>
</dbReference>
<evidence type="ECO:0000259" key="1">
    <source>
        <dbReference type="SMART" id="SM01040"/>
    </source>
</evidence>
<evidence type="ECO:0000313" key="2">
    <source>
        <dbReference type="EMBL" id="WNH10008.1"/>
    </source>
</evidence>
<dbReference type="Pfam" id="PF03374">
    <property type="entry name" value="ANT"/>
    <property type="match status" value="1"/>
</dbReference>
<reference evidence="2 3" key="1">
    <citation type="submission" date="2023-09" db="EMBL/GenBank/DDBJ databases">
        <title>Thalassobella suaedae gen. nov., sp. nov., a marine bacterium of the family Flavobacteriaceae isolated from a halophyte Suaeda japonica.</title>
        <authorList>
            <person name="Lee S.Y."/>
            <person name="Hwang C.Y."/>
        </authorList>
    </citation>
    <scope>NUCLEOTIDE SEQUENCE [LARGE SCALE GENOMIC DNA]</scope>
    <source>
        <strain evidence="2 3">HL-DH14</strain>
    </source>
</reference>
<sequence>MNKIDLFKGIRIQEINGEILVNLQDISIGLGFTQKKSNQTYVRKETVAKYLEEFGFPISWERNTMVSESVFYLLAMKANNKTARKFQIKVATEIIPDYRKLIIPKPKQLSRKELAYMVIEAEEKAERLQLEIDTKHKPRSEFVDLVFNSDSLITMSQATKTLGLGFGRNTLFKKLRERGVLFKNTNEPKQLYIDKGYFKVKEKTFKNAEGKEKVSLQTYVTQKGLGYIAKIFEVIEFPVNNNNQSKFISA</sequence>
<proteinExistence type="predicted"/>
<dbReference type="EMBL" id="CP134537">
    <property type="protein sequence ID" value="WNH10008.1"/>
    <property type="molecule type" value="Genomic_DNA"/>
</dbReference>
<dbReference type="Pfam" id="PF02498">
    <property type="entry name" value="Bro-N"/>
    <property type="match status" value="1"/>
</dbReference>
<dbReference type="RefSeq" id="WP_415866357.1">
    <property type="nucleotide sequence ID" value="NZ_CP134537.1"/>
</dbReference>
<feature type="domain" description="Bro-N" evidence="1">
    <location>
        <begin position="9"/>
        <end position="96"/>
    </location>
</feature>
<accession>A0ABY9XVX7</accession>
<protein>
    <submittedName>
        <fullName evidence="2">Phage antirepressor KilAC domain-containing protein</fullName>
    </submittedName>
</protein>